<dbReference type="EMBL" id="MU006292">
    <property type="protein sequence ID" value="KAF2854741.1"/>
    <property type="molecule type" value="Genomic_DNA"/>
</dbReference>
<sequence>MQFSMISLVAALVATTSAAYVQTNGTSAAYYPTGTGAAAPSGTGSSAKPTSTLPFTGAASMPQALSGSALGLVVAGGVALML</sequence>
<name>A0A6A7BH07_9PLEO</name>
<protein>
    <submittedName>
        <fullName evidence="2">Uncharacterized protein</fullName>
    </submittedName>
</protein>
<feature type="chain" id="PRO_5025659819" evidence="1">
    <location>
        <begin position="19"/>
        <end position="82"/>
    </location>
</feature>
<feature type="signal peptide" evidence="1">
    <location>
        <begin position="1"/>
        <end position="18"/>
    </location>
</feature>
<accession>A0A6A7BH07</accession>
<keyword evidence="1" id="KW-0732">Signal</keyword>
<dbReference type="Proteomes" id="UP000799423">
    <property type="component" value="Unassembled WGS sequence"/>
</dbReference>
<dbReference type="AlphaFoldDB" id="A0A6A7BH07"/>
<evidence type="ECO:0000256" key="1">
    <source>
        <dbReference type="SAM" id="SignalP"/>
    </source>
</evidence>
<keyword evidence="3" id="KW-1185">Reference proteome</keyword>
<reference evidence="2" key="1">
    <citation type="submission" date="2020-01" db="EMBL/GenBank/DDBJ databases">
        <authorList>
            <consortium name="DOE Joint Genome Institute"/>
            <person name="Haridas S."/>
            <person name="Albert R."/>
            <person name="Binder M."/>
            <person name="Bloem J."/>
            <person name="Labutti K."/>
            <person name="Salamov A."/>
            <person name="Andreopoulos B."/>
            <person name="Baker S.E."/>
            <person name="Barry K."/>
            <person name="Bills G."/>
            <person name="Bluhm B.H."/>
            <person name="Cannon C."/>
            <person name="Castanera R."/>
            <person name="Culley D.E."/>
            <person name="Daum C."/>
            <person name="Ezra D."/>
            <person name="Gonzalez J.B."/>
            <person name="Henrissat B."/>
            <person name="Kuo A."/>
            <person name="Liang C."/>
            <person name="Lipzen A."/>
            <person name="Lutzoni F."/>
            <person name="Magnuson J."/>
            <person name="Mondo S."/>
            <person name="Nolan M."/>
            <person name="Ohm R."/>
            <person name="Pangilinan J."/>
            <person name="Park H.-J."/>
            <person name="Ramirez L."/>
            <person name="Alfaro M."/>
            <person name="Sun H."/>
            <person name="Tritt A."/>
            <person name="Yoshinaga Y."/>
            <person name="Zwiers L.-H."/>
            <person name="Turgeon B.G."/>
            <person name="Goodwin S.B."/>
            <person name="Spatafora J.W."/>
            <person name="Crous P.W."/>
            <person name="Grigoriev I.V."/>
        </authorList>
    </citation>
    <scope>NUCLEOTIDE SEQUENCE</scope>
    <source>
        <strain evidence="2">IPT5</strain>
    </source>
</reference>
<proteinExistence type="predicted"/>
<gene>
    <name evidence="2" type="ORF">T440DRAFT_514622</name>
</gene>
<evidence type="ECO:0000313" key="2">
    <source>
        <dbReference type="EMBL" id="KAF2854741.1"/>
    </source>
</evidence>
<organism evidence="2 3">
    <name type="scientific">Plenodomus tracheiphilus IPT5</name>
    <dbReference type="NCBI Taxonomy" id="1408161"/>
    <lineage>
        <taxon>Eukaryota</taxon>
        <taxon>Fungi</taxon>
        <taxon>Dikarya</taxon>
        <taxon>Ascomycota</taxon>
        <taxon>Pezizomycotina</taxon>
        <taxon>Dothideomycetes</taxon>
        <taxon>Pleosporomycetidae</taxon>
        <taxon>Pleosporales</taxon>
        <taxon>Pleosporineae</taxon>
        <taxon>Leptosphaeriaceae</taxon>
        <taxon>Plenodomus</taxon>
    </lineage>
</organism>
<evidence type="ECO:0000313" key="3">
    <source>
        <dbReference type="Proteomes" id="UP000799423"/>
    </source>
</evidence>